<organism evidence="1">
    <name type="scientific">marine sediment metagenome</name>
    <dbReference type="NCBI Taxonomy" id="412755"/>
    <lineage>
        <taxon>unclassified sequences</taxon>
        <taxon>metagenomes</taxon>
        <taxon>ecological metagenomes</taxon>
    </lineage>
</organism>
<evidence type="ECO:0000313" key="1">
    <source>
        <dbReference type="EMBL" id="GAG36586.1"/>
    </source>
</evidence>
<reference evidence="1" key="1">
    <citation type="journal article" date="2014" name="Front. Microbiol.">
        <title>High frequency of phylogenetically diverse reductive dehalogenase-homologous genes in deep subseafloor sedimentary metagenomes.</title>
        <authorList>
            <person name="Kawai M."/>
            <person name="Futagami T."/>
            <person name="Toyoda A."/>
            <person name="Takaki Y."/>
            <person name="Nishi S."/>
            <person name="Hori S."/>
            <person name="Arai W."/>
            <person name="Tsubouchi T."/>
            <person name="Morono Y."/>
            <person name="Uchiyama I."/>
            <person name="Ito T."/>
            <person name="Fujiyama A."/>
            <person name="Inagaki F."/>
            <person name="Takami H."/>
        </authorList>
    </citation>
    <scope>NUCLEOTIDE SEQUENCE</scope>
    <source>
        <strain evidence="1">Expedition CK06-06</strain>
    </source>
</reference>
<dbReference type="InterPro" id="IPR036691">
    <property type="entry name" value="Endo/exonu/phosph_ase_sf"/>
</dbReference>
<comment type="caution">
    <text evidence="1">The sequence shown here is derived from an EMBL/GenBank/DDBJ whole genome shotgun (WGS) entry which is preliminary data.</text>
</comment>
<dbReference type="Gene3D" id="3.60.10.10">
    <property type="entry name" value="Endonuclease/exonuclease/phosphatase"/>
    <property type="match status" value="1"/>
</dbReference>
<dbReference type="EMBL" id="BARS01049774">
    <property type="protein sequence ID" value="GAG36586.1"/>
    <property type="molecule type" value="Genomic_DNA"/>
</dbReference>
<gene>
    <name evidence="1" type="ORF">S01H1_74401</name>
</gene>
<feature type="non-terminal residue" evidence="1">
    <location>
        <position position="162"/>
    </location>
</feature>
<dbReference type="AlphaFoldDB" id="X0YIF0"/>
<dbReference type="SUPFAM" id="SSF56219">
    <property type="entry name" value="DNase I-like"/>
    <property type="match status" value="1"/>
</dbReference>
<protein>
    <recommendedName>
        <fullName evidence="2">Endonuclease/exonuclease/phosphatase domain-containing protein</fullName>
    </recommendedName>
</protein>
<accession>X0YIF0</accession>
<name>X0YIF0_9ZZZZ</name>
<evidence type="ECO:0008006" key="2">
    <source>
        <dbReference type="Google" id="ProtNLM"/>
    </source>
</evidence>
<sequence>MRFTTMPLRTLALMGCGLWAVALAPAQLRVVTWNVSNYSGGHASAIQTAVYGEFEGRSMSPDIIIGQEFLSSSAMTQFRTALNDATGSPGDWDGVYVASPDTSNVLFYRTSKLDFVTSQVVSYGGSYPSGPRHAVRFDVRLAGGYRYTSHSTILSCYASHMK</sequence>
<proteinExistence type="predicted"/>